<dbReference type="InterPro" id="IPR015813">
    <property type="entry name" value="Pyrv/PenolPyrv_kinase-like_dom"/>
</dbReference>
<sequence>MSRSLADARSLLFVPGDRPARFVSAAAARPDVVVLDLEDAVDAARKDLARESIARAVHDGLGRDQLFIVRVNGLDTSFADDDREIFGAARASGFAGVMVPKAEDASILENYTTGLGEVVALVETAVGVRHAYALARSRAVTRLALGTIDLALDLGQAAVERTPDADPTMDLVRADLVLDSRAAQCAAPIDGVSVALSDDDALTDSVQRARAIGMTGKLCIHPRQVGLTHDAFIPTDLEISWAWSVVRAGGPTHGAKAVDGKMIDRPVIERARRILAEAGTR</sequence>
<evidence type="ECO:0000313" key="6">
    <source>
        <dbReference type="Proteomes" id="UP001500596"/>
    </source>
</evidence>
<evidence type="ECO:0000256" key="1">
    <source>
        <dbReference type="ARBA" id="ARBA00001946"/>
    </source>
</evidence>
<evidence type="ECO:0000256" key="3">
    <source>
        <dbReference type="ARBA" id="ARBA00022842"/>
    </source>
</evidence>
<dbReference type="GO" id="GO:0016829">
    <property type="term" value="F:lyase activity"/>
    <property type="evidence" value="ECO:0007669"/>
    <property type="project" value="UniProtKB-KW"/>
</dbReference>
<evidence type="ECO:0000259" key="4">
    <source>
        <dbReference type="Pfam" id="PF03328"/>
    </source>
</evidence>
<name>A0ABN2HAS6_9MICO</name>
<keyword evidence="6" id="KW-1185">Reference proteome</keyword>
<dbReference type="InterPro" id="IPR040442">
    <property type="entry name" value="Pyrv_kinase-like_dom_sf"/>
</dbReference>
<dbReference type="Gene3D" id="3.20.20.60">
    <property type="entry name" value="Phosphoenolpyruvate-binding domains"/>
    <property type="match status" value="1"/>
</dbReference>
<gene>
    <name evidence="5" type="ORF">GCM10009807_30680</name>
</gene>
<protein>
    <submittedName>
        <fullName evidence="5">CoA ester lyase</fullName>
    </submittedName>
</protein>
<comment type="cofactor">
    <cofactor evidence="1">
        <name>Mg(2+)</name>
        <dbReference type="ChEBI" id="CHEBI:18420"/>
    </cofactor>
</comment>
<dbReference type="PANTHER" id="PTHR32308:SF10">
    <property type="entry name" value="CITRATE LYASE SUBUNIT BETA"/>
    <property type="match status" value="1"/>
</dbReference>
<keyword evidence="2" id="KW-0479">Metal-binding</keyword>
<keyword evidence="3" id="KW-0460">Magnesium</keyword>
<keyword evidence="5" id="KW-0456">Lyase</keyword>
<comment type="caution">
    <text evidence="5">The sequence shown here is derived from an EMBL/GenBank/DDBJ whole genome shotgun (WGS) entry which is preliminary data.</text>
</comment>
<dbReference type="EMBL" id="BAAAPK010000001">
    <property type="protein sequence ID" value="GAA1684754.1"/>
    <property type="molecule type" value="Genomic_DNA"/>
</dbReference>
<dbReference type="InterPro" id="IPR005000">
    <property type="entry name" value="Aldolase/citrate-lyase_domain"/>
</dbReference>
<accession>A0ABN2HAS6</accession>
<evidence type="ECO:0000256" key="2">
    <source>
        <dbReference type="ARBA" id="ARBA00022723"/>
    </source>
</evidence>
<dbReference type="SUPFAM" id="SSF51621">
    <property type="entry name" value="Phosphoenolpyruvate/pyruvate domain"/>
    <property type="match status" value="1"/>
</dbReference>
<dbReference type="PIRSF" id="PIRSF015582">
    <property type="entry name" value="Cit_lyase_B"/>
    <property type="match status" value="1"/>
</dbReference>
<dbReference type="Pfam" id="PF03328">
    <property type="entry name" value="HpcH_HpaI"/>
    <property type="match status" value="1"/>
</dbReference>
<feature type="domain" description="HpcH/HpaI aldolase/citrate lyase" evidence="4">
    <location>
        <begin position="9"/>
        <end position="222"/>
    </location>
</feature>
<dbReference type="InterPro" id="IPR011206">
    <property type="entry name" value="Citrate_lyase_beta/mcl1/mcl2"/>
</dbReference>
<dbReference type="PANTHER" id="PTHR32308">
    <property type="entry name" value="LYASE BETA SUBUNIT, PUTATIVE (AFU_ORTHOLOGUE AFUA_4G13030)-RELATED"/>
    <property type="match status" value="1"/>
</dbReference>
<proteinExistence type="predicted"/>
<dbReference type="Proteomes" id="UP001500596">
    <property type="component" value="Unassembled WGS sequence"/>
</dbReference>
<dbReference type="RefSeq" id="WP_344055757.1">
    <property type="nucleotide sequence ID" value="NZ_BAAAPK010000001.1"/>
</dbReference>
<evidence type="ECO:0000313" key="5">
    <source>
        <dbReference type="EMBL" id="GAA1684754.1"/>
    </source>
</evidence>
<reference evidence="5 6" key="1">
    <citation type="journal article" date="2019" name="Int. J. Syst. Evol. Microbiol.">
        <title>The Global Catalogue of Microorganisms (GCM) 10K type strain sequencing project: providing services to taxonomists for standard genome sequencing and annotation.</title>
        <authorList>
            <consortium name="The Broad Institute Genomics Platform"/>
            <consortium name="The Broad Institute Genome Sequencing Center for Infectious Disease"/>
            <person name="Wu L."/>
            <person name="Ma J."/>
        </authorList>
    </citation>
    <scope>NUCLEOTIDE SEQUENCE [LARGE SCALE GENOMIC DNA]</scope>
    <source>
        <strain evidence="5 6">JCM 15575</strain>
    </source>
</reference>
<organism evidence="5 6">
    <name type="scientific">Microbacterium lacus</name>
    <dbReference type="NCBI Taxonomy" id="415217"/>
    <lineage>
        <taxon>Bacteria</taxon>
        <taxon>Bacillati</taxon>
        <taxon>Actinomycetota</taxon>
        <taxon>Actinomycetes</taxon>
        <taxon>Micrococcales</taxon>
        <taxon>Microbacteriaceae</taxon>
        <taxon>Microbacterium</taxon>
    </lineage>
</organism>